<feature type="binding site" evidence="10">
    <location>
        <begin position="22"/>
        <end position="27"/>
    </location>
    <ligand>
        <name>substrate</name>
    </ligand>
</feature>
<accession>A0AAN0VIE8</accession>
<dbReference type="InterPro" id="IPR027417">
    <property type="entry name" value="P-loop_NTPase"/>
</dbReference>
<dbReference type="RefSeq" id="WP_052377090.1">
    <property type="nucleotide sequence ID" value="NZ_CP003984.1"/>
</dbReference>
<dbReference type="PANTHER" id="PTHR11088">
    <property type="entry name" value="TRNA DIMETHYLALLYLTRANSFERASE"/>
    <property type="match status" value="1"/>
</dbReference>
<comment type="catalytic activity">
    <reaction evidence="9 10 11">
        <text>adenosine(37) in tRNA + dimethylallyl diphosphate = N(6)-dimethylallyladenosine(37) in tRNA + diphosphate</text>
        <dbReference type="Rhea" id="RHEA:26482"/>
        <dbReference type="Rhea" id="RHEA-COMP:10162"/>
        <dbReference type="Rhea" id="RHEA-COMP:10375"/>
        <dbReference type="ChEBI" id="CHEBI:33019"/>
        <dbReference type="ChEBI" id="CHEBI:57623"/>
        <dbReference type="ChEBI" id="CHEBI:74411"/>
        <dbReference type="ChEBI" id="CHEBI:74415"/>
        <dbReference type="EC" id="2.5.1.75"/>
    </reaction>
</comment>
<dbReference type="KEGG" id="ptp:RCA23_c15160"/>
<evidence type="ECO:0000256" key="2">
    <source>
        <dbReference type="ARBA" id="ARBA00003213"/>
    </source>
</evidence>
<evidence type="ECO:0000313" key="14">
    <source>
        <dbReference type="EMBL" id="AII87054.1"/>
    </source>
</evidence>
<dbReference type="PANTHER" id="PTHR11088:SF60">
    <property type="entry name" value="TRNA DIMETHYLALLYLTRANSFERASE"/>
    <property type="match status" value="1"/>
</dbReference>
<evidence type="ECO:0000256" key="1">
    <source>
        <dbReference type="ARBA" id="ARBA00001946"/>
    </source>
</evidence>
<dbReference type="InterPro" id="IPR039657">
    <property type="entry name" value="Dimethylallyltransferase"/>
</dbReference>
<evidence type="ECO:0000256" key="7">
    <source>
        <dbReference type="ARBA" id="ARBA00022840"/>
    </source>
</evidence>
<dbReference type="NCBIfam" id="TIGR00174">
    <property type="entry name" value="miaA"/>
    <property type="match status" value="1"/>
</dbReference>
<gene>
    <name evidence="10 14" type="primary">miaA</name>
    <name evidence="14" type="ORF">RCA23_c15160</name>
</gene>
<dbReference type="EC" id="2.5.1.75" evidence="10"/>
<dbReference type="SUPFAM" id="SSF52540">
    <property type="entry name" value="P-loop containing nucleoside triphosphate hydrolases"/>
    <property type="match status" value="2"/>
</dbReference>
<dbReference type="Pfam" id="PF01715">
    <property type="entry name" value="IPPT"/>
    <property type="match status" value="1"/>
</dbReference>
<evidence type="ECO:0000256" key="4">
    <source>
        <dbReference type="ARBA" id="ARBA00022679"/>
    </source>
</evidence>
<dbReference type="InterPro" id="IPR018022">
    <property type="entry name" value="IPT"/>
</dbReference>
<name>A0AAN0VIE8_9RHOB</name>
<feature type="site" description="Interaction with substrate tRNA" evidence="10">
    <location>
        <position position="129"/>
    </location>
</feature>
<evidence type="ECO:0000313" key="15">
    <source>
        <dbReference type="Proteomes" id="UP000028680"/>
    </source>
</evidence>
<comment type="function">
    <text evidence="2 10 12">Catalyzes the transfer of a dimethylallyl group onto the adenine at position 37 in tRNAs that read codons beginning with uridine, leading to the formation of N6-(dimethylallyl)adenosine (i(6)A).</text>
</comment>
<evidence type="ECO:0000256" key="6">
    <source>
        <dbReference type="ARBA" id="ARBA00022741"/>
    </source>
</evidence>
<evidence type="ECO:0000256" key="5">
    <source>
        <dbReference type="ARBA" id="ARBA00022694"/>
    </source>
</evidence>
<evidence type="ECO:0000256" key="11">
    <source>
        <dbReference type="RuleBase" id="RU003783"/>
    </source>
</evidence>
<evidence type="ECO:0000256" key="8">
    <source>
        <dbReference type="ARBA" id="ARBA00022842"/>
    </source>
</evidence>
<dbReference type="AlphaFoldDB" id="A0AAN0VIE8"/>
<evidence type="ECO:0000256" key="12">
    <source>
        <dbReference type="RuleBase" id="RU003784"/>
    </source>
</evidence>
<organism evidence="14 15">
    <name type="scientific">Planktomarina temperata RCA23</name>
    <dbReference type="NCBI Taxonomy" id="666509"/>
    <lineage>
        <taxon>Bacteria</taxon>
        <taxon>Pseudomonadati</taxon>
        <taxon>Pseudomonadota</taxon>
        <taxon>Alphaproteobacteria</taxon>
        <taxon>Rhodobacterales</taxon>
        <taxon>Paracoccaceae</taxon>
        <taxon>Planktomarina</taxon>
    </lineage>
</organism>
<dbReference type="GO" id="GO:0052381">
    <property type="term" value="F:tRNA dimethylallyltransferase activity"/>
    <property type="evidence" value="ECO:0007669"/>
    <property type="project" value="UniProtKB-UniRule"/>
</dbReference>
<keyword evidence="15" id="KW-1185">Reference proteome</keyword>
<reference evidence="14 15" key="1">
    <citation type="journal article" date="2014" name="ISME J.">
        <title>Adaptation of an abundant Roseobacter RCA organism to pelagic systems revealed by genomic and transcriptomic analyses.</title>
        <authorList>
            <person name="Voget S."/>
            <person name="Wemheuer B."/>
            <person name="Brinkhoff T."/>
            <person name="Vollmers J."/>
            <person name="Dietrich S."/>
            <person name="Giebel H.A."/>
            <person name="Beardsley C."/>
            <person name="Sardemann C."/>
            <person name="Bakenhus I."/>
            <person name="Billerbeck S."/>
            <person name="Daniel R."/>
            <person name="Simon M."/>
        </authorList>
    </citation>
    <scope>NUCLEOTIDE SEQUENCE [LARGE SCALE GENOMIC DNA]</scope>
    <source>
        <strain evidence="14 15">RCA23</strain>
    </source>
</reference>
<dbReference type="Gene3D" id="1.10.20.140">
    <property type="match status" value="1"/>
</dbReference>
<dbReference type="EMBL" id="CP003984">
    <property type="protein sequence ID" value="AII87054.1"/>
    <property type="molecule type" value="Genomic_DNA"/>
</dbReference>
<dbReference type="Gene3D" id="3.40.50.300">
    <property type="entry name" value="P-loop containing nucleotide triphosphate hydrolases"/>
    <property type="match status" value="1"/>
</dbReference>
<evidence type="ECO:0000256" key="3">
    <source>
        <dbReference type="ARBA" id="ARBA00005842"/>
    </source>
</evidence>
<protein>
    <recommendedName>
        <fullName evidence="10">tRNA dimethylallyltransferase</fullName>
        <ecNumber evidence="10">2.5.1.75</ecNumber>
    </recommendedName>
    <alternativeName>
        <fullName evidence="10">Dimethylallyl diphosphate:tRNA dimethylallyltransferase</fullName>
        <shortName evidence="10">DMAPP:tRNA dimethylallyltransferase</shortName>
        <shortName evidence="10">DMATase</shortName>
    </alternativeName>
    <alternativeName>
        <fullName evidence="10">Isopentenyl-diphosphate:tRNA isopentenyltransferase</fullName>
        <shortName evidence="10">IPP transferase</shortName>
        <shortName evidence="10">IPPT</shortName>
        <shortName evidence="10">IPTase</shortName>
    </alternativeName>
</protein>
<proteinExistence type="inferred from homology"/>
<feature type="binding site" evidence="10">
    <location>
        <begin position="20"/>
        <end position="27"/>
    </location>
    <ligand>
        <name>ATP</name>
        <dbReference type="ChEBI" id="CHEBI:30616"/>
    </ligand>
</feature>
<comment type="caution">
    <text evidence="10">Lacks conserved residue(s) required for the propagation of feature annotation.</text>
</comment>
<dbReference type="HAMAP" id="MF_00185">
    <property type="entry name" value="IPP_trans"/>
    <property type="match status" value="1"/>
</dbReference>
<evidence type="ECO:0000256" key="10">
    <source>
        <dbReference type="HAMAP-Rule" id="MF_00185"/>
    </source>
</evidence>
<feature type="site" description="Interaction with substrate tRNA" evidence="10">
    <location>
        <position position="107"/>
    </location>
</feature>
<dbReference type="GO" id="GO:0005524">
    <property type="term" value="F:ATP binding"/>
    <property type="evidence" value="ECO:0007669"/>
    <property type="project" value="UniProtKB-UniRule"/>
</dbReference>
<keyword evidence="8 10" id="KW-0460">Magnesium</keyword>
<comment type="subunit">
    <text evidence="10">Monomer.</text>
</comment>
<keyword evidence="6 10" id="KW-0547">Nucleotide-binding</keyword>
<evidence type="ECO:0000256" key="9">
    <source>
        <dbReference type="ARBA" id="ARBA00049563"/>
    </source>
</evidence>
<keyword evidence="7 10" id="KW-0067">ATP-binding</keyword>
<comment type="cofactor">
    <cofactor evidence="1 10">
        <name>Mg(2+)</name>
        <dbReference type="ChEBI" id="CHEBI:18420"/>
    </cofactor>
</comment>
<comment type="similarity">
    <text evidence="3 10 13">Belongs to the IPP transferase family.</text>
</comment>
<evidence type="ECO:0000256" key="13">
    <source>
        <dbReference type="RuleBase" id="RU003785"/>
    </source>
</evidence>
<keyword evidence="5 10" id="KW-0819">tRNA processing</keyword>
<sequence>MVNKSLLSTLGETRPVLIAGATASGKSALALQIAEQLGGVIVNADALQVYSGWRILTARPSAKEESRAPHALYGHVANHESYSVGDWLRDIGPILSPGKRPIIVGGTGLYFRALTEGLADIPPIPANIRAQSAGLLSQGGLQPMLEDLDDETRAQIDVQNPMRVARAWEVLQATGQSIRSWQARTPPPLLPLEACHALHLTSPVDWLNDRLKRRFDIMIAEGALEEARRNFELWDSKWQSSQSIGAPELIAHLQGQFTLDEAKSRAVTASSQFAKRQRTWFRKRMVAWQTVAAEQL</sequence>
<dbReference type="GO" id="GO:0006400">
    <property type="term" value="P:tRNA modification"/>
    <property type="evidence" value="ECO:0007669"/>
    <property type="project" value="TreeGrafter"/>
</dbReference>
<keyword evidence="4 10" id="KW-0808">Transferase</keyword>
<dbReference type="CDD" id="cd02019">
    <property type="entry name" value="NK"/>
    <property type="match status" value="1"/>
</dbReference>
<dbReference type="Proteomes" id="UP000028680">
    <property type="component" value="Chromosome"/>
</dbReference>